<sequence>MSACQITISEGKFNSDVCKGYGRLESKVDILTAKYDRSLHLLKKINEQVKDCRQKTSVIRNVALRKRSQQSSWWDKTRSWGNYICCATEYANDGNATTSSVTNLDNMPYWWVDLGHVYDIKLIEIINRSDNFGHRLHDVDITVGPALNELSLCAHYKGPGKIGQHLVFHCN</sequence>
<evidence type="ECO:0000313" key="2">
    <source>
        <dbReference type="Proteomes" id="UP000683360"/>
    </source>
</evidence>
<proteinExistence type="predicted"/>
<dbReference type="InterPro" id="IPR051941">
    <property type="entry name" value="BG_Antigen-Binding_Lectin"/>
</dbReference>
<comment type="caution">
    <text evidence="1">The sequence shown here is derived from an EMBL/GenBank/DDBJ whole genome shotgun (WGS) entry which is preliminary data.</text>
</comment>
<gene>
    <name evidence="1" type="ORF">MEDL_34296</name>
</gene>
<dbReference type="PANTHER" id="PTHR45713:SF15">
    <property type="entry name" value="F5_8 TYPE C DOMAIN-CONTAINING PROTEIN"/>
    <property type="match status" value="1"/>
</dbReference>
<dbReference type="SUPFAM" id="SSF49785">
    <property type="entry name" value="Galactose-binding domain-like"/>
    <property type="match status" value="1"/>
</dbReference>
<evidence type="ECO:0000313" key="1">
    <source>
        <dbReference type="EMBL" id="CAG2220858.1"/>
    </source>
</evidence>
<dbReference type="Proteomes" id="UP000683360">
    <property type="component" value="Unassembled WGS sequence"/>
</dbReference>
<dbReference type="Pfam" id="PF22633">
    <property type="entry name" value="F5_F8_type_C_2"/>
    <property type="match status" value="1"/>
</dbReference>
<dbReference type="InterPro" id="IPR008979">
    <property type="entry name" value="Galactose-bd-like_sf"/>
</dbReference>
<evidence type="ECO:0008006" key="3">
    <source>
        <dbReference type="Google" id="ProtNLM"/>
    </source>
</evidence>
<reference evidence="1" key="1">
    <citation type="submission" date="2021-03" db="EMBL/GenBank/DDBJ databases">
        <authorList>
            <person name="Bekaert M."/>
        </authorList>
    </citation>
    <scope>NUCLEOTIDE SEQUENCE</scope>
</reference>
<protein>
    <recommendedName>
        <fullName evidence="3">Fucolectin tachylectin-4 pentraxin-1 domain-containing protein</fullName>
    </recommendedName>
</protein>
<dbReference type="OrthoDB" id="6137108at2759"/>
<name>A0A8S3SSH0_MYTED</name>
<dbReference type="AlphaFoldDB" id="A0A8S3SSH0"/>
<organism evidence="1 2">
    <name type="scientific">Mytilus edulis</name>
    <name type="common">Blue mussel</name>
    <dbReference type="NCBI Taxonomy" id="6550"/>
    <lineage>
        <taxon>Eukaryota</taxon>
        <taxon>Metazoa</taxon>
        <taxon>Spiralia</taxon>
        <taxon>Lophotrochozoa</taxon>
        <taxon>Mollusca</taxon>
        <taxon>Bivalvia</taxon>
        <taxon>Autobranchia</taxon>
        <taxon>Pteriomorphia</taxon>
        <taxon>Mytilida</taxon>
        <taxon>Mytiloidea</taxon>
        <taxon>Mytilidae</taxon>
        <taxon>Mytilinae</taxon>
        <taxon>Mytilus</taxon>
    </lineage>
</organism>
<dbReference type="EMBL" id="CAJPWZ010001673">
    <property type="protein sequence ID" value="CAG2220858.1"/>
    <property type="molecule type" value="Genomic_DNA"/>
</dbReference>
<accession>A0A8S3SSH0</accession>
<dbReference type="Gene3D" id="2.60.120.260">
    <property type="entry name" value="Galactose-binding domain-like"/>
    <property type="match status" value="1"/>
</dbReference>
<keyword evidence="2" id="KW-1185">Reference proteome</keyword>
<dbReference type="PANTHER" id="PTHR45713">
    <property type="entry name" value="FTP DOMAIN-CONTAINING PROTEIN"/>
    <property type="match status" value="1"/>
</dbReference>